<comment type="caution">
    <text evidence="1">The sequence shown here is derived from an EMBL/GenBank/DDBJ whole genome shotgun (WGS) entry which is preliminary data.</text>
</comment>
<protein>
    <submittedName>
        <fullName evidence="1">Type II toxin-antitoxin system YafQ family toxin</fullName>
    </submittedName>
</protein>
<dbReference type="Proteomes" id="UP001637996">
    <property type="component" value="Unassembled WGS sequence"/>
</dbReference>
<reference evidence="1 2" key="1">
    <citation type="journal article" date="2025" name="Anaerobe">
        <title>Description of Anaerococcus kampingiae sp. nov., Anaerococcus groningensis sp. nov., Anaerococcus martiniensis sp. nov., and Anaerococcus cruorum sp. nov., isolated from human clinical specimens.</title>
        <authorList>
            <person name="Boiten K.E."/>
            <person name="Meijer J."/>
            <person name="van Wezel E.M."/>
            <person name="Veloo A.C.M."/>
        </authorList>
    </citation>
    <scope>NUCLEOTIDE SEQUENCE [LARGE SCALE GENOMIC DNA]</scope>
    <source>
        <strain evidence="1 2">ENR0831</strain>
    </source>
</reference>
<evidence type="ECO:0000313" key="2">
    <source>
        <dbReference type="Proteomes" id="UP001637996"/>
    </source>
</evidence>
<dbReference type="EMBL" id="JBGMEI010000009">
    <property type="protein sequence ID" value="MFO3665890.1"/>
    <property type="molecule type" value="Genomic_DNA"/>
</dbReference>
<keyword evidence="2" id="KW-1185">Reference proteome</keyword>
<accession>A0ABW9M9M3</accession>
<dbReference type="InterPro" id="IPR004386">
    <property type="entry name" value="Toxin_YafQ-like"/>
</dbReference>
<dbReference type="Pfam" id="PF15738">
    <property type="entry name" value="YafQ_toxin"/>
    <property type="match status" value="1"/>
</dbReference>
<gene>
    <name evidence="1" type="ORF">ACCQ41_06495</name>
</gene>
<proteinExistence type="predicted"/>
<name>A0ABW9M9M3_9FIRM</name>
<sequence length="118" mass="13922">MIIGYSRQFKKDLKRIKHNRKWNKIFNSSLSFSELTPWEYVIKSFESGSDLPDYFYAHEIHFSKSDIKNIRMATGEKSKIKVMDLHFDGRTGDCLLLYSESELGFYILRIGSHSDLFK</sequence>
<dbReference type="RefSeq" id="WP_203127642.1">
    <property type="nucleotide sequence ID" value="NZ_JBGMEI010000009.1"/>
</dbReference>
<organism evidence="1 2">
    <name type="scientific">Anaerococcus martiniensis</name>
    <dbReference type="NCBI Taxonomy" id="3115615"/>
    <lineage>
        <taxon>Bacteria</taxon>
        <taxon>Bacillati</taxon>
        <taxon>Bacillota</taxon>
        <taxon>Tissierellia</taxon>
        <taxon>Tissierellales</taxon>
        <taxon>Peptoniphilaceae</taxon>
        <taxon>Anaerococcus</taxon>
    </lineage>
</organism>
<evidence type="ECO:0000313" key="1">
    <source>
        <dbReference type="EMBL" id="MFO3665890.1"/>
    </source>
</evidence>
<dbReference type="Gene3D" id="3.30.2310.20">
    <property type="entry name" value="RelE-like"/>
    <property type="match status" value="1"/>
</dbReference>
<dbReference type="InterPro" id="IPR035093">
    <property type="entry name" value="RelE/ParE_toxin_dom_sf"/>
</dbReference>